<sequence>MRQYLTFLCSANKSLRIKDTVMYNKRKKQRLCFCREQGAGADRCEKIQEGIL</sequence>
<comment type="caution">
    <text evidence="1">The sequence shown here is derived from an EMBL/GenBank/DDBJ whole genome shotgun (WGS) entry which is preliminary data.</text>
</comment>
<organism evidence="1 2">
    <name type="scientific">Marvinbryantia formatexigens DSM 14469</name>
    <dbReference type="NCBI Taxonomy" id="478749"/>
    <lineage>
        <taxon>Bacteria</taxon>
        <taxon>Bacillati</taxon>
        <taxon>Bacillota</taxon>
        <taxon>Clostridia</taxon>
        <taxon>Lachnospirales</taxon>
        <taxon>Lachnospiraceae</taxon>
        <taxon>Marvinbryantia</taxon>
    </lineage>
</organism>
<evidence type="ECO:0000313" key="1">
    <source>
        <dbReference type="EMBL" id="EET62101.1"/>
    </source>
</evidence>
<keyword evidence="2" id="KW-1185">Reference proteome</keyword>
<evidence type="ECO:0000313" key="2">
    <source>
        <dbReference type="Proteomes" id="UP000005561"/>
    </source>
</evidence>
<gene>
    <name evidence="1" type="ORF">BRYFOR_05764</name>
</gene>
<name>C6LAX0_9FIRM</name>
<reference evidence="1" key="1">
    <citation type="submission" date="2009-07" db="EMBL/GenBank/DDBJ databases">
        <authorList>
            <person name="Weinstock G."/>
            <person name="Sodergren E."/>
            <person name="Clifton S."/>
            <person name="Fulton L."/>
            <person name="Fulton B."/>
            <person name="Courtney L."/>
            <person name="Fronick C."/>
            <person name="Harrison M."/>
            <person name="Strong C."/>
            <person name="Farmer C."/>
            <person name="Delahaunty K."/>
            <person name="Markovic C."/>
            <person name="Hall O."/>
            <person name="Minx P."/>
            <person name="Tomlinson C."/>
            <person name="Mitreva M."/>
            <person name="Nelson J."/>
            <person name="Hou S."/>
            <person name="Wollam A."/>
            <person name="Pepin K.H."/>
            <person name="Johnson M."/>
            <person name="Bhonagiri V."/>
            <person name="Nash W.E."/>
            <person name="Warren W."/>
            <person name="Chinwalla A."/>
            <person name="Mardis E.R."/>
            <person name="Wilson R.K."/>
        </authorList>
    </citation>
    <scope>NUCLEOTIDE SEQUENCE [LARGE SCALE GENOMIC DNA]</scope>
    <source>
        <strain evidence="1">DSM 14469</strain>
    </source>
</reference>
<dbReference type="Proteomes" id="UP000005561">
    <property type="component" value="Unassembled WGS sequence"/>
</dbReference>
<proteinExistence type="predicted"/>
<dbReference type="AlphaFoldDB" id="C6LAX0"/>
<accession>C6LAX0</accession>
<protein>
    <submittedName>
        <fullName evidence="1">Uncharacterized protein</fullName>
    </submittedName>
</protein>
<dbReference type="EMBL" id="ACCL02000003">
    <property type="protein sequence ID" value="EET62101.1"/>
    <property type="molecule type" value="Genomic_DNA"/>
</dbReference>